<feature type="binding site" evidence="11">
    <location>
        <position position="40"/>
    </location>
    <ligand>
        <name>ATP</name>
        <dbReference type="ChEBI" id="CHEBI:30616"/>
    </ligand>
</feature>
<evidence type="ECO:0000256" key="5">
    <source>
        <dbReference type="ARBA" id="ARBA00022679"/>
    </source>
</evidence>
<dbReference type="WBParaSite" id="GPLIN_000402400">
    <property type="protein sequence ID" value="GPLIN_000402400"/>
    <property type="gene ID" value="GPLIN_000402400"/>
</dbReference>
<evidence type="ECO:0000256" key="4">
    <source>
        <dbReference type="ARBA" id="ARBA00022553"/>
    </source>
</evidence>
<evidence type="ECO:0000256" key="8">
    <source>
        <dbReference type="ARBA" id="ARBA00022840"/>
    </source>
</evidence>
<dbReference type="GO" id="GO:0106310">
    <property type="term" value="F:protein serine kinase activity"/>
    <property type="evidence" value="ECO:0007669"/>
    <property type="project" value="RHEA"/>
</dbReference>
<dbReference type="PROSITE" id="PS50011">
    <property type="entry name" value="PROTEIN_KINASE_DOM"/>
    <property type="match status" value="1"/>
</dbReference>
<evidence type="ECO:0000256" key="9">
    <source>
        <dbReference type="ARBA" id="ARBA00047592"/>
    </source>
</evidence>
<dbReference type="Pfam" id="PF00069">
    <property type="entry name" value="Pkinase"/>
    <property type="match status" value="1"/>
</dbReference>
<keyword evidence="6 11" id="KW-0547">Nucleotide-binding</keyword>
<dbReference type="CDD" id="cd07834">
    <property type="entry name" value="STKc_MAPK"/>
    <property type="match status" value="1"/>
</dbReference>
<reference evidence="16" key="2">
    <citation type="submission" date="2016-06" db="UniProtKB">
        <authorList>
            <consortium name="WormBaseParasite"/>
        </authorList>
    </citation>
    <scope>IDENTIFICATION</scope>
</reference>
<reference evidence="15" key="1">
    <citation type="submission" date="2014-05" db="EMBL/GenBank/DDBJ databases">
        <title>The genome and life-stage specific transcriptomes of Globodera pallida elucidate key aspects of plant parasitism by a cyst nematode.</title>
        <authorList>
            <person name="Cotton J.A."/>
            <person name="Lilley C.J."/>
            <person name="Jones L.M."/>
            <person name="Kikuchi T."/>
            <person name="Reid A.J."/>
            <person name="Thorpe P."/>
            <person name="Tsai I.J."/>
            <person name="Beasley H."/>
            <person name="Blok V."/>
            <person name="Cock P.J.A."/>
            <person name="Van den Akker S.E."/>
            <person name="Holroyd N."/>
            <person name="Hunt M."/>
            <person name="Mantelin S."/>
            <person name="Naghra H."/>
            <person name="Pain A."/>
            <person name="Palomares-Rius J.E."/>
            <person name="Zarowiecki M."/>
            <person name="Berriman M."/>
            <person name="Jones J.T."/>
            <person name="Urwin P.E."/>
        </authorList>
    </citation>
    <scope>NUCLEOTIDE SEQUENCE [LARGE SCALE GENOMIC DNA]</scope>
    <source>
        <strain evidence="15">Lindley</strain>
    </source>
</reference>
<comment type="catalytic activity">
    <reaction evidence="9 13">
        <text>L-threonyl-[protein] + ATP = O-phospho-L-threonyl-[protein] + ADP + H(+)</text>
        <dbReference type="Rhea" id="RHEA:46608"/>
        <dbReference type="Rhea" id="RHEA-COMP:11060"/>
        <dbReference type="Rhea" id="RHEA-COMP:11605"/>
        <dbReference type="ChEBI" id="CHEBI:15378"/>
        <dbReference type="ChEBI" id="CHEBI:30013"/>
        <dbReference type="ChEBI" id="CHEBI:30616"/>
        <dbReference type="ChEBI" id="CHEBI:61977"/>
        <dbReference type="ChEBI" id="CHEBI:456216"/>
        <dbReference type="EC" id="2.7.11.24"/>
    </reaction>
</comment>
<keyword evidence="3 12" id="KW-0723">Serine/threonine-protein kinase</keyword>
<evidence type="ECO:0000256" key="1">
    <source>
        <dbReference type="ARBA" id="ARBA00001946"/>
    </source>
</evidence>
<keyword evidence="7 13" id="KW-0418">Kinase</keyword>
<keyword evidence="4" id="KW-0597">Phosphoprotein</keyword>
<dbReference type="Gene3D" id="1.10.510.10">
    <property type="entry name" value="Transferase(Phosphotransferase) domain 1"/>
    <property type="match status" value="2"/>
</dbReference>
<organism evidence="15 16">
    <name type="scientific">Globodera pallida</name>
    <name type="common">Potato cyst nematode worm</name>
    <name type="synonym">Heterodera pallida</name>
    <dbReference type="NCBI Taxonomy" id="36090"/>
    <lineage>
        <taxon>Eukaryota</taxon>
        <taxon>Metazoa</taxon>
        <taxon>Ecdysozoa</taxon>
        <taxon>Nematoda</taxon>
        <taxon>Chromadorea</taxon>
        <taxon>Rhabditida</taxon>
        <taxon>Tylenchina</taxon>
        <taxon>Tylenchomorpha</taxon>
        <taxon>Tylenchoidea</taxon>
        <taxon>Heteroderidae</taxon>
        <taxon>Heteroderinae</taxon>
        <taxon>Globodera</taxon>
    </lineage>
</organism>
<dbReference type="EC" id="2.7.11.24" evidence="2 13"/>
<name>A0A183BTT8_GLOPA</name>
<accession>A0A183BTT8</accession>
<dbReference type="PROSITE" id="PS00108">
    <property type="entry name" value="PROTEIN_KINASE_ST"/>
    <property type="match status" value="1"/>
</dbReference>
<dbReference type="FunFam" id="3.30.200.20:FF:000028">
    <property type="entry name" value="Mitogen-activated protein kinase"/>
    <property type="match status" value="1"/>
</dbReference>
<dbReference type="AlphaFoldDB" id="A0A183BTT8"/>
<evidence type="ECO:0000256" key="2">
    <source>
        <dbReference type="ARBA" id="ARBA00012411"/>
    </source>
</evidence>
<dbReference type="Proteomes" id="UP000050741">
    <property type="component" value="Unassembled WGS sequence"/>
</dbReference>
<dbReference type="InterPro" id="IPR017441">
    <property type="entry name" value="Protein_kinase_ATP_BS"/>
</dbReference>
<comment type="cofactor">
    <cofactor evidence="1 13">
        <name>Mg(2+)</name>
        <dbReference type="ChEBI" id="CHEBI:18420"/>
    </cofactor>
</comment>
<dbReference type="InterPro" id="IPR050117">
    <property type="entry name" value="MAPK"/>
</dbReference>
<dbReference type="PROSITE" id="PS01351">
    <property type="entry name" value="MAPK"/>
    <property type="match status" value="1"/>
</dbReference>
<keyword evidence="8 11" id="KW-0067">ATP-binding</keyword>
<dbReference type="InterPro" id="IPR011009">
    <property type="entry name" value="Kinase-like_dom_sf"/>
</dbReference>
<evidence type="ECO:0000256" key="11">
    <source>
        <dbReference type="PROSITE-ProRule" id="PRU10141"/>
    </source>
</evidence>
<dbReference type="PANTHER" id="PTHR24055">
    <property type="entry name" value="MITOGEN-ACTIVATED PROTEIN KINASE"/>
    <property type="match status" value="1"/>
</dbReference>
<feature type="domain" description="Protein kinase" evidence="14">
    <location>
        <begin position="10"/>
        <end position="279"/>
    </location>
</feature>
<evidence type="ECO:0000256" key="6">
    <source>
        <dbReference type="ARBA" id="ARBA00022741"/>
    </source>
</evidence>
<dbReference type="InterPro" id="IPR003527">
    <property type="entry name" value="MAP_kinase_CS"/>
</dbReference>
<proteinExistence type="inferred from homology"/>
<evidence type="ECO:0000256" key="12">
    <source>
        <dbReference type="RuleBase" id="RU000304"/>
    </source>
</evidence>
<evidence type="ECO:0000256" key="7">
    <source>
        <dbReference type="ARBA" id="ARBA00022777"/>
    </source>
</evidence>
<dbReference type="Gene3D" id="3.30.200.20">
    <property type="entry name" value="Phosphorylase Kinase, domain 1"/>
    <property type="match status" value="2"/>
</dbReference>
<dbReference type="SMART" id="SM00220">
    <property type="entry name" value="S_TKc"/>
    <property type="match status" value="1"/>
</dbReference>
<dbReference type="GO" id="GO:0005737">
    <property type="term" value="C:cytoplasm"/>
    <property type="evidence" value="ECO:0007669"/>
    <property type="project" value="UniProtKB-ARBA"/>
</dbReference>
<comment type="similarity">
    <text evidence="13">Belongs to the protein kinase superfamily. Ser/Thr protein kinase family. MAP kinase subfamily.</text>
</comment>
<evidence type="ECO:0000259" key="14">
    <source>
        <dbReference type="PROSITE" id="PS50011"/>
    </source>
</evidence>
<evidence type="ECO:0000256" key="13">
    <source>
        <dbReference type="RuleBase" id="RU361165"/>
    </source>
</evidence>
<evidence type="ECO:0000256" key="3">
    <source>
        <dbReference type="ARBA" id="ARBA00022527"/>
    </source>
</evidence>
<dbReference type="GO" id="GO:0004707">
    <property type="term" value="F:MAP kinase activity"/>
    <property type="evidence" value="ECO:0007669"/>
    <property type="project" value="UniProtKB-EC"/>
</dbReference>
<keyword evidence="5 13" id="KW-0808">Transferase</keyword>
<comment type="activity regulation">
    <text evidence="13">Activated by threonine and tyrosine phosphorylation.</text>
</comment>
<keyword evidence="13" id="KW-0460">Magnesium</keyword>
<keyword evidence="15" id="KW-1185">Reference proteome</keyword>
<dbReference type="PROSITE" id="PS00107">
    <property type="entry name" value="PROTEIN_KINASE_ATP"/>
    <property type="match status" value="1"/>
</dbReference>
<dbReference type="GO" id="GO:0005524">
    <property type="term" value="F:ATP binding"/>
    <property type="evidence" value="ECO:0007669"/>
    <property type="project" value="UniProtKB-UniRule"/>
</dbReference>
<dbReference type="FunFam" id="1.10.510.10:FF:000624">
    <property type="entry name" value="Mitogen-activated protein kinase"/>
    <property type="match status" value="1"/>
</dbReference>
<sequence length="335" mass="37802">MSFQLNDTNYTLEKMIGSGAYGSVGMATDNRTHEKVAIKKIARAFSAIALVKRTLREVRILRDIRHENIVGVLDMFTVGDGAQGKDVYLVMDLMETDLHQIIHSTQKLSEQHNQYFLYQILCGLKYIHSIGIVHRDLKPSNLLVNGDCLLKIADFGLARSVDQCTREEGTLLTQYVSTRWYRAPELLFSMVNYDTKLDIWSVGAIFAELIMRRQLFPGRDAAMQIKMICSYLGTPAPEVLQGIGSELATPKALDLIEKMMQIAPWRRCSAEEALGHQYLDLYHDPDNEPNGTETIAFDAEAIERLEAEHLKEALMAEAEQFGMAKHNANSSDMEL</sequence>
<dbReference type="InterPro" id="IPR000719">
    <property type="entry name" value="Prot_kinase_dom"/>
</dbReference>
<dbReference type="InterPro" id="IPR008271">
    <property type="entry name" value="Ser/Thr_kinase_AS"/>
</dbReference>
<evidence type="ECO:0000313" key="15">
    <source>
        <dbReference type="Proteomes" id="UP000050741"/>
    </source>
</evidence>
<comment type="catalytic activity">
    <reaction evidence="10">
        <text>L-seryl-[protein] + ATP = O-phospho-L-seryl-[protein] + ADP + H(+)</text>
        <dbReference type="Rhea" id="RHEA:17989"/>
        <dbReference type="Rhea" id="RHEA-COMP:9863"/>
        <dbReference type="Rhea" id="RHEA-COMP:11604"/>
        <dbReference type="ChEBI" id="CHEBI:15378"/>
        <dbReference type="ChEBI" id="CHEBI:29999"/>
        <dbReference type="ChEBI" id="CHEBI:30616"/>
        <dbReference type="ChEBI" id="CHEBI:83421"/>
        <dbReference type="ChEBI" id="CHEBI:456216"/>
        <dbReference type="EC" id="2.7.11.24"/>
    </reaction>
</comment>
<protein>
    <recommendedName>
        <fullName evidence="2 13">Mitogen-activated protein kinase</fullName>
        <ecNumber evidence="2 13">2.7.11.24</ecNumber>
    </recommendedName>
</protein>
<dbReference type="SUPFAM" id="SSF56112">
    <property type="entry name" value="Protein kinase-like (PK-like)"/>
    <property type="match status" value="1"/>
</dbReference>
<evidence type="ECO:0000313" key="16">
    <source>
        <dbReference type="WBParaSite" id="GPLIN_000402400"/>
    </source>
</evidence>
<evidence type="ECO:0000256" key="10">
    <source>
        <dbReference type="ARBA" id="ARBA00048312"/>
    </source>
</evidence>